<name>A0ABR3IPE2_9AGAR</name>
<evidence type="ECO:0000256" key="1">
    <source>
        <dbReference type="SAM" id="MobiDB-lite"/>
    </source>
</evidence>
<protein>
    <submittedName>
        <fullName evidence="2">Uncharacterized protein</fullName>
    </submittedName>
</protein>
<reference evidence="3" key="1">
    <citation type="submission" date="2024-06" db="EMBL/GenBank/DDBJ databases">
        <title>Multi-omics analyses provide insights into the biosynthesis of the anticancer antibiotic pleurotin in Hohenbuehelia grisea.</title>
        <authorList>
            <person name="Weaver J.A."/>
            <person name="Alberti F."/>
        </authorList>
    </citation>
    <scope>NUCLEOTIDE SEQUENCE [LARGE SCALE GENOMIC DNA]</scope>
    <source>
        <strain evidence="3">T-177</strain>
    </source>
</reference>
<gene>
    <name evidence="2" type="ORF">HGRIS_004302</name>
</gene>
<comment type="caution">
    <text evidence="2">The sequence shown here is derived from an EMBL/GenBank/DDBJ whole genome shotgun (WGS) entry which is preliminary data.</text>
</comment>
<feature type="compositionally biased region" description="Low complexity" evidence="1">
    <location>
        <begin position="51"/>
        <end position="75"/>
    </location>
</feature>
<organism evidence="2 3">
    <name type="scientific">Hohenbuehelia grisea</name>
    <dbReference type="NCBI Taxonomy" id="104357"/>
    <lineage>
        <taxon>Eukaryota</taxon>
        <taxon>Fungi</taxon>
        <taxon>Dikarya</taxon>
        <taxon>Basidiomycota</taxon>
        <taxon>Agaricomycotina</taxon>
        <taxon>Agaricomycetes</taxon>
        <taxon>Agaricomycetidae</taxon>
        <taxon>Agaricales</taxon>
        <taxon>Pleurotineae</taxon>
        <taxon>Pleurotaceae</taxon>
        <taxon>Hohenbuehelia</taxon>
    </lineage>
</organism>
<proteinExistence type="predicted"/>
<dbReference type="EMBL" id="JASNQZ010000019">
    <property type="protein sequence ID" value="KAL0945150.1"/>
    <property type="molecule type" value="Genomic_DNA"/>
</dbReference>
<evidence type="ECO:0000313" key="2">
    <source>
        <dbReference type="EMBL" id="KAL0945150.1"/>
    </source>
</evidence>
<dbReference type="Proteomes" id="UP001556367">
    <property type="component" value="Unassembled WGS sequence"/>
</dbReference>
<feature type="compositionally biased region" description="Pro residues" evidence="1">
    <location>
        <begin position="26"/>
        <end position="43"/>
    </location>
</feature>
<keyword evidence="3" id="KW-1185">Reference proteome</keyword>
<evidence type="ECO:0000313" key="3">
    <source>
        <dbReference type="Proteomes" id="UP001556367"/>
    </source>
</evidence>
<feature type="region of interest" description="Disordered" evidence="1">
    <location>
        <begin position="1"/>
        <end position="75"/>
    </location>
</feature>
<accession>A0ABR3IPE2</accession>
<sequence length="104" mass="10752">MMPEPHGEVPERQDLTSGPPHDISPLSPPPTIPISTPTPPPPTRTTRRSSECASSSHSEQNGQPQQLLSPVSPQSEWALSPIPLASDTVASAHAAFSAAAGDSG</sequence>
<feature type="compositionally biased region" description="Basic and acidic residues" evidence="1">
    <location>
        <begin position="1"/>
        <end position="14"/>
    </location>
</feature>